<keyword evidence="4" id="KW-0677">Repeat</keyword>
<evidence type="ECO:0000256" key="10">
    <source>
        <dbReference type="ARBA" id="ARBA00023242"/>
    </source>
</evidence>
<comment type="subcellular location">
    <subcellularLocation>
        <location evidence="1">Nucleus</location>
    </subcellularLocation>
</comment>
<evidence type="ECO:0000256" key="11">
    <source>
        <dbReference type="PROSITE-ProRule" id="PRU00042"/>
    </source>
</evidence>
<keyword evidence="5 11" id="KW-0863">Zinc-finger</keyword>
<feature type="domain" description="C2H2-type" evidence="14">
    <location>
        <begin position="463"/>
        <end position="491"/>
    </location>
</feature>
<evidence type="ECO:0000313" key="17">
    <source>
        <dbReference type="Proteomes" id="UP001431783"/>
    </source>
</evidence>
<dbReference type="Gene3D" id="3.30.160.60">
    <property type="entry name" value="Classic Zinc Finger"/>
    <property type="match status" value="7"/>
</dbReference>
<evidence type="ECO:0000256" key="4">
    <source>
        <dbReference type="ARBA" id="ARBA00022737"/>
    </source>
</evidence>
<feature type="region of interest" description="Disordered" evidence="13">
    <location>
        <begin position="287"/>
        <end position="341"/>
    </location>
</feature>
<keyword evidence="6 12" id="KW-0862">Zinc</keyword>
<keyword evidence="3 12" id="KW-0479">Metal-binding</keyword>
<feature type="domain" description="C2H2-type" evidence="14">
    <location>
        <begin position="181"/>
        <end position="209"/>
    </location>
</feature>
<dbReference type="Proteomes" id="UP001431783">
    <property type="component" value="Unassembled WGS sequence"/>
</dbReference>
<feature type="compositionally biased region" description="Polar residues" evidence="13">
    <location>
        <begin position="308"/>
        <end position="322"/>
    </location>
</feature>
<dbReference type="FunFam" id="3.30.160.60:FF:001530">
    <property type="entry name" value="Zinc finger protein 268"/>
    <property type="match status" value="1"/>
</dbReference>
<keyword evidence="17" id="KW-1185">Reference proteome</keyword>
<dbReference type="Pfam" id="PF00096">
    <property type="entry name" value="zf-C2H2"/>
    <property type="match status" value="5"/>
</dbReference>
<dbReference type="GO" id="GO:0003677">
    <property type="term" value="F:DNA binding"/>
    <property type="evidence" value="ECO:0007669"/>
    <property type="project" value="UniProtKB-KW"/>
</dbReference>
<feature type="binding site" evidence="12">
    <location>
        <position position="14"/>
    </location>
    <ligand>
        <name>Zn(2+)</name>
        <dbReference type="ChEBI" id="CHEBI:29105"/>
    </ligand>
</feature>
<evidence type="ECO:0000256" key="5">
    <source>
        <dbReference type="ARBA" id="ARBA00022771"/>
    </source>
</evidence>
<keyword evidence="9" id="KW-0804">Transcription</keyword>
<keyword evidence="10" id="KW-0539">Nucleus</keyword>
<evidence type="ECO:0000259" key="15">
    <source>
        <dbReference type="PROSITE" id="PS51915"/>
    </source>
</evidence>
<dbReference type="PANTHER" id="PTHR24377">
    <property type="entry name" value="IP01015P-RELATED"/>
    <property type="match status" value="1"/>
</dbReference>
<feature type="binding site" evidence="12">
    <location>
        <position position="17"/>
    </location>
    <ligand>
        <name>Zn(2+)</name>
        <dbReference type="ChEBI" id="CHEBI:29105"/>
    </ligand>
</feature>
<gene>
    <name evidence="16" type="ORF">WA026_016620</name>
</gene>
<evidence type="ECO:0000256" key="1">
    <source>
        <dbReference type="ARBA" id="ARBA00004123"/>
    </source>
</evidence>
<dbReference type="AlphaFoldDB" id="A0AAW1V804"/>
<feature type="domain" description="C2H2-type" evidence="14">
    <location>
        <begin position="407"/>
        <end position="434"/>
    </location>
</feature>
<protein>
    <submittedName>
        <fullName evidence="16">Uncharacterized protein</fullName>
    </submittedName>
</protein>
<feature type="domain" description="C2H2-type" evidence="14">
    <location>
        <begin position="238"/>
        <end position="265"/>
    </location>
</feature>
<dbReference type="Gene3D" id="3.40.1800.20">
    <property type="match status" value="1"/>
</dbReference>
<evidence type="ECO:0000256" key="7">
    <source>
        <dbReference type="ARBA" id="ARBA00023015"/>
    </source>
</evidence>
<name>A0AAW1V804_9CUCU</name>
<evidence type="ECO:0000256" key="12">
    <source>
        <dbReference type="PROSITE-ProRule" id="PRU01263"/>
    </source>
</evidence>
<feature type="compositionally biased region" description="Polar residues" evidence="13">
    <location>
        <begin position="330"/>
        <end position="341"/>
    </location>
</feature>
<feature type="binding site" evidence="12">
    <location>
        <position position="61"/>
    </location>
    <ligand>
        <name>Zn(2+)</name>
        <dbReference type="ChEBI" id="CHEBI:29105"/>
    </ligand>
</feature>
<dbReference type="PROSITE" id="PS00028">
    <property type="entry name" value="ZINC_FINGER_C2H2_1"/>
    <property type="match status" value="8"/>
</dbReference>
<feature type="compositionally biased region" description="Basic residues" evidence="13">
    <location>
        <begin position="287"/>
        <end position="302"/>
    </location>
</feature>
<evidence type="ECO:0000259" key="14">
    <source>
        <dbReference type="PROSITE" id="PS50157"/>
    </source>
</evidence>
<dbReference type="FunFam" id="3.30.160.60:FF:000502">
    <property type="entry name" value="Zinc finger protein 710"/>
    <property type="match status" value="1"/>
</dbReference>
<dbReference type="SMART" id="SM00868">
    <property type="entry name" value="zf-AD"/>
    <property type="match status" value="1"/>
</dbReference>
<dbReference type="SUPFAM" id="SSF57667">
    <property type="entry name" value="beta-beta-alpha zinc fingers"/>
    <property type="match status" value="5"/>
</dbReference>
<dbReference type="InterPro" id="IPR012934">
    <property type="entry name" value="Znf_AD"/>
</dbReference>
<dbReference type="Pfam" id="PF07776">
    <property type="entry name" value="zf-AD"/>
    <property type="match status" value="1"/>
</dbReference>
<dbReference type="PROSITE" id="PS50157">
    <property type="entry name" value="ZINC_FINGER_C2H2_2"/>
    <property type="match status" value="7"/>
</dbReference>
<dbReference type="InterPro" id="IPR036236">
    <property type="entry name" value="Znf_C2H2_sf"/>
</dbReference>
<dbReference type="GO" id="GO:0005634">
    <property type="term" value="C:nucleus"/>
    <property type="evidence" value="ECO:0007669"/>
    <property type="project" value="UniProtKB-SubCell"/>
</dbReference>
<reference evidence="16 17" key="1">
    <citation type="submission" date="2023-03" db="EMBL/GenBank/DDBJ databases">
        <title>Genome insight into feeding habits of ladybird beetles.</title>
        <authorList>
            <person name="Li H.-S."/>
            <person name="Huang Y.-H."/>
            <person name="Pang H."/>
        </authorList>
    </citation>
    <scope>NUCLEOTIDE SEQUENCE [LARGE SCALE GENOMIC DNA]</scope>
    <source>
        <strain evidence="16">SYSU_2023b</strain>
        <tissue evidence="16">Whole body</tissue>
    </source>
</reference>
<dbReference type="GO" id="GO:0008270">
    <property type="term" value="F:zinc ion binding"/>
    <property type="evidence" value="ECO:0007669"/>
    <property type="project" value="UniProtKB-UniRule"/>
</dbReference>
<sequence length="494" mass="56954">MEKADTWRSYATICRLCLQKDGFMFGIFNHNNGKEKSLYKKIVDCTALQIAMDDGFPNVICHRCLYKIEFCLEFRQQCFVSDATLRSVHSDQEGPLSLAHTDLNFHNPEADVVMVVDPNALDYTSDVDAENGTPSENEINTNKNDYGFSNISMCRFCDQAFMNKEECSVHESSSHNINLPYSCSSCNVEFENRMHYLTHMKNVHQDDKPFKCPQCSRTFARRSDLRKHTIGHTGIKPFTCKVCSKSFSRNTNLSKHMRIHSGHKLFTCKKCHKKFLSKADLAKHAVHHSKIKTKKSQASKKNRVAETFDNNAGDQKAENCNGSDFDDNKNNVSTADDNTAPTENMIISLDPFNQDNFQDREDDQVSNSSKISDHNTDYERIMSSLAQQDSYYAGTLQSNQKSTERPFICTTCNKSFIRKRELDRHIMTHTGMKPFKCTKCEKSFGRKDKLVRHTRIHDVNKQFTCDLCDETFSRRETLTQHRKIYHTDLQNELF</sequence>
<dbReference type="SMART" id="SM00355">
    <property type="entry name" value="ZnF_C2H2"/>
    <property type="match status" value="8"/>
</dbReference>
<evidence type="ECO:0000256" key="8">
    <source>
        <dbReference type="ARBA" id="ARBA00023125"/>
    </source>
</evidence>
<dbReference type="FunFam" id="3.30.160.60:FF:001506">
    <property type="entry name" value="Zinc finger protein"/>
    <property type="match status" value="1"/>
</dbReference>
<feature type="region of interest" description="Disordered" evidence="13">
    <location>
        <begin position="353"/>
        <end position="372"/>
    </location>
</feature>
<dbReference type="InterPro" id="IPR050826">
    <property type="entry name" value="Krueppel_C2H2_ZnFinger"/>
</dbReference>
<comment type="caution">
    <text evidence="16">The sequence shown here is derived from an EMBL/GenBank/DDBJ whole genome shotgun (WGS) entry which is preliminary data.</text>
</comment>
<feature type="domain" description="C2H2-type" evidence="14">
    <location>
        <begin position="266"/>
        <end position="293"/>
    </location>
</feature>
<dbReference type="InterPro" id="IPR013087">
    <property type="entry name" value="Znf_C2H2_type"/>
</dbReference>
<keyword evidence="7" id="KW-0805">Transcription regulation</keyword>
<evidence type="ECO:0000313" key="16">
    <source>
        <dbReference type="EMBL" id="KAK9891822.1"/>
    </source>
</evidence>
<evidence type="ECO:0000256" key="3">
    <source>
        <dbReference type="ARBA" id="ARBA00022723"/>
    </source>
</evidence>
<feature type="domain" description="C2H2-type" evidence="14">
    <location>
        <begin position="435"/>
        <end position="462"/>
    </location>
</feature>
<dbReference type="SUPFAM" id="SSF57716">
    <property type="entry name" value="Glucocorticoid receptor-like (DNA-binding domain)"/>
    <property type="match status" value="1"/>
</dbReference>
<keyword evidence="8" id="KW-0238">DNA-binding</keyword>
<accession>A0AAW1V804</accession>
<evidence type="ECO:0000256" key="13">
    <source>
        <dbReference type="SAM" id="MobiDB-lite"/>
    </source>
</evidence>
<dbReference type="EMBL" id="JARQZJ010000130">
    <property type="protein sequence ID" value="KAK9891822.1"/>
    <property type="molecule type" value="Genomic_DNA"/>
</dbReference>
<feature type="domain" description="C2H2-type" evidence="14">
    <location>
        <begin position="210"/>
        <end position="237"/>
    </location>
</feature>
<evidence type="ECO:0000256" key="2">
    <source>
        <dbReference type="ARBA" id="ARBA00006991"/>
    </source>
</evidence>
<feature type="binding site" evidence="12">
    <location>
        <position position="64"/>
    </location>
    <ligand>
        <name>Zn(2+)</name>
        <dbReference type="ChEBI" id="CHEBI:29105"/>
    </ligand>
</feature>
<feature type="domain" description="ZAD" evidence="15">
    <location>
        <begin position="12"/>
        <end position="88"/>
    </location>
</feature>
<dbReference type="FunFam" id="3.30.160.60:FF:001235">
    <property type="entry name" value="Si:ch211-119o8.6"/>
    <property type="match status" value="1"/>
</dbReference>
<evidence type="ECO:0000256" key="6">
    <source>
        <dbReference type="ARBA" id="ARBA00022833"/>
    </source>
</evidence>
<evidence type="ECO:0000256" key="9">
    <source>
        <dbReference type="ARBA" id="ARBA00023163"/>
    </source>
</evidence>
<dbReference type="PROSITE" id="PS51915">
    <property type="entry name" value="ZAD"/>
    <property type="match status" value="1"/>
</dbReference>
<proteinExistence type="inferred from homology"/>
<comment type="similarity">
    <text evidence="2">Belongs to the krueppel C2H2-type zinc-finger protein family.</text>
</comment>
<organism evidence="16 17">
    <name type="scientific">Henosepilachna vigintioctopunctata</name>
    <dbReference type="NCBI Taxonomy" id="420089"/>
    <lineage>
        <taxon>Eukaryota</taxon>
        <taxon>Metazoa</taxon>
        <taxon>Ecdysozoa</taxon>
        <taxon>Arthropoda</taxon>
        <taxon>Hexapoda</taxon>
        <taxon>Insecta</taxon>
        <taxon>Pterygota</taxon>
        <taxon>Neoptera</taxon>
        <taxon>Endopterygota</taxon>
        <taxon>Coleoptera</taxon>
        <taxon>Polyphaga</taxon>
        <taxon>Cucujiformia</taxon>
        <taxon>Coccinelloidea</taxon>
        <taxon>Coccinellidae</taxon>
        <taxon>Epilachninae</taxon>
        <taxon>Epilachnini</taxon>
        <taxon>Henosepilachna</taxon>
    </lineage>
</organism>